<organism evidence="1 2">
    <name type="scientific">Brassica cretica</name>
    <name type="common">Mustard</name>
    <dbReference type="NCBI Taxonomy" id="69181"/>
    <lineage>
        <taxon>Eukaryota</taxon>
        <taxon>Viridiplantae</taxon>
        <taxon>Streptophyta</taxon>
        <taxon>Embryophyta</taxon>
        <taxon>Tracheophyta</taxon>
        <taxon>Spermatophyta</taxon>
        <taxon>Magnoliopsida</taxon>
        <taxon>eudicotyledons</taxon>
        <taxon>Gunneridae</taxon>
        <taxon>Pentapetalae</taxon>
        <taxon>rosids</taxon>
        <taxon>malvids</taxon>
        <taxon>Brassicales</taxon>
        <taxon>Brassicaceae</taxon>
        <taxon>Brassiceae</taxon>
        <taxon>Brassica</taxon>
    </lineage>
</organism>
<reference evidence="1" key="1">
    <citation type="submission" date="2019-12" db="EMBL/GenBank/DDBJ databases">
        <title>Genome sequencing and annotation of Brassica cretica.</title>
        <authorList>
            <person name="Studholme D.J."/>
            <person name="Sarris P.F."/>
        </authorList>
    </citation>
    <scope>NUCLEOTIDE SEQUENCE</scope>
    <source>
        <strain evidence="1">PFS-001/15</strain>
        <tissue evidence="1">Leaf</tissue>
    </source>
</reference>
<comment type="caution">
    <text evidence="1">The sequence shown here is derived from an EMBL/GenBank/DDBJ whole genome shotgun (WGS) entry which is preliminary data.</text>
</comment>
<dbReference type="Proteomes" id="UP000712281">
    <property type="component" value="Unassembled WGS sequence"/>
</dbReference>
<dbReference type="EMBL" id="QGKW02002005">
    <property type="protein sequence ID" value="KAF2544324.1"/>
    <property type="molecule type" value="Genomic_DNA"/>
</dbReference>
<dbReference type="AlphaFoldDB" id="A0A8S9GH97"/>
<sequence length="112" mass="13126">MGSRRDAKYCLCKSTTKLAWFLHHVRQRFCSDELFMAMSSYPGLNCSRNHRIHWQGKSVSRWKAGNQVVKATGSNAWMSWRQVHEDKRGCYFLGFEFPSKVGYSQMDVLRNL</sequence>
<gene>
    <name evidence="1" type="ORF">F2Q68_00031204</name>
</gene>
<proteinExistence type="predicted"/>
<protein>
    <submittedName>
        <fullName evidence="1">Uncharacterized protein</fullName>
    </submittedName>
</protein>
<name>A0A8S9GH97_BRACR</name>
<accession>A0A8S9GH97</accession>
<evidence type="ECO:0000313" key="2">
    <source>
        <dbReference type="Proteomes" id="UP000712281"/>
    </source>
</evidence>
<evidence type="ECO:0000313" key="1">
    <source>
        <dbReference type="EMBL" id="KAF2544324.1"/>
    </source>
</evidence>